<reference evidence="2 3" key="1">
    <citation type="journal article" date="2003" name="Proc. Natl. Acad. Sci. U.S.A.">
        <title>The genome sequence of Clostridium tetani, the causative agent of tetanus disease.</title>
        <authorList>
            <person name="Brueggemann H."/>
            <person name="Baumer S."/>
            <person name="Fricke W.F."/>
            <person name="Wiezer A."/>
            <person name="Liesegang H."/>
            <person name="Decker I."/>
            <person name="Herzberg C."/>
            <person name="Martinez-Arias R."/>
            <person name="Merkl R."/>
            <person name="Henne A."/>
            <person name="Gottschalk G."/>
        </authorList>
    </citation>
    <scope>NUCLEOTIDE SEQUENCE [LARGE SCALE GENOMIC DNA]</scope>
    <source>
        <strain evidence="3">Massachusetts / E88</strain>
        <plasmid evidence="2 3">pE88</plasmid>
    </source>
</reference>
<name>Q89A10_CLOTE</name>
<dbReference type="RefSeq" id="WP_011100782.1">
    <property type="nucleotide sequence ID" value="NC_004565.1"/>
</dbReference>
<dbReference type="PANTHER" id="PTHR33734:SF22">
    <property type="entry name" value="MEMBRANE-BOUND LYTIC MUREIN TRANSGLYCOSYLASE D"/>
    <property type="match status" value="1"/>
</dbReference>
<dbReference type="InterPro" id="IPR018392">
    <property type="entry name" value="LysM"/>
</dbReference>
<protein>
    <submittedName>
        <fullName evidence="2">Conserved protein</fullName>
    </submittedName>
</protein>
<evidence type="ECO:0000313" key="3">
    <source>
        <dbReference type="Proteomes" id="UP000001412"/>
    </source>
</evidence>
<evidence type="ECO:0000313" key="2">
    <source>
        <dbReference type="EMBL" id="AAO37400.1"/>
    </source>
</evidence>
<accession>Q89A10</accession>
<evidence type="ECO:0000259" key="1">
    <source>
        <dbReference type="PROSITE" id="PS51782"/>
    </source>
</evidence>
<dbReference type="InterPro" id="IPR036779">
    <property type="entry name" value="LysM_dom_sf"/>
</dbReference>
<keyword evidence="3" id="KW-1185">Reference proteome</keyword>
<dbReference type="OrthoDB" id="9785345at2"/>
<organism evidence="2 3">
    <name type="scientific">Clostridium tetani (strain Massachusetts / E88)</name>
    <dbReference type="NCBI Taxonomy" id="212717"/>
    <lineage>
        <taxon>Bacteria</taxon>
        <taxon>Bacillati</taxon>
        <taxon>Bacillota</taxon>
        <taxon>Clostridia</taxon>
        <taxon>Eubacteriales</taxon>
        <taxon>Clostridiaceae</taxon>
        <taxon>Clostridium</taxon>
    </lineage>
</organism>
<dbReference type="PROSITE" id="PS51782">
    <property type="entry name" value="LYSM"/>
    <property type="match status" value="1"/>
</dbReference>
<dbReference type="Gene3D" id="3.10.350.10">
    <property type="entry name" value="LysM domain"/>
    <property type="match status" value="1"/>
</dbReference>
<dbReference type="Proteomes" id="UP000001412">
    <property type="component" value="Plasmid pE88"/>
</dbReference>
<dbReference type="EMBL" id="AF528097">
    <property type="protein sequence ID" value="AAO37400.1"/>
    <property type="molecule type" value="Genomic_DNA"/>
</dbReference>
<sequence>MQIIETNLQFKNINYGSLNPLNKTTPSNYIVKSYDALWSISKKFNTSVELLKKINNLNSDTIYPNQILKIHL</sequence>
<dbReference type="Pfam" id="PF01476">
    <property type="entry name" value="LysM"/>
    <property type="match status" value="1"/>
</dbReference>
<dbReference type="GeneID" id="24252478"/>
<dbReference type="SMART" id="SM00257">
    <property type="entry name" value="LysM"/>
    <property type="match status" value="1"/>
</dbReference>
<keyword evidence="2" id="KW-0614">Plasmid</keyword>
<gene>
    <name evidence="2" type="ordered locus">CTC_p3</name>
</gene>
<dbReference type="CDD" id="cd00118">
    <property type="entry name" value="LysM"/>
    <property type="match status" value="1"/>
</dbReference>
<dbReference type="KEGG" id="ctc:CTC_p3"/>
<dbReference type="SUPFAM" id="SSF54106">
    <property type="entry name" value="LysM domain"/>
    <property type="match status" value="1"/>
</dbReference>
<feature type="domain" description="LysM" evidence="1">
    <location>
        <begin position="27"/>
        <end position="70"/>
    </location>
</feature>
<dbReference type="PANTHER" id="PTHR33734">
    <property type="entry name" value="LYSM DOMAIN-CONTAINING GPI-ANCHORED PROTEIN 2"/>
    <property type="match status" value="1"/>
</dbReference>
<geneLocation type="plasmid" evidence="2 3">
    <name>pE88</name>
</geneLocation>
<dbReference type="AlphaFoldDB" id="Q89A10"/>
<proteinExistence type="predicted"/>
<dbReference type="HOGENOM" id="CLU_2715387_0_0_9"/>